<dbReference type="EMBL" id="QKKF02013074">
    <property type="protein sequence ID" value="RZF43159.1"/>
    <property type="molecule type" value="Genomic_DNA"/>
</dbReference>
<protein>
    <submittedName>
        <fullName evidence="1">Uncharacterized protein</fullName>
    </submittedName>
</protein>
<name>A0A482XBT3_LAOST</name>
<organism evidence="1 2">
    <name type="scientific">Laodelphax striatellus</name>
    <name type="common">Small brown planthopper</name>
    <name type="synonym">Delphax striatella</name>
    <dbReference type="NCBI Taxonomy" id="195883"/>
    <lineage>
        <taxon>Eukaryota</taxon>
        <taxon>Metazoa</taxon>
        <taxon>Ecdysozoa</taxon>
        <taxon>Arthropoda</taxon>
        <taxon>Hexapoda</taxon>
        <taxon>Insecta</taxon>
        <taxon>Pterygota</taxon>
        <taxon>Neoptera</taxon>
        <taxon>Paraneoptera</taxon>
        <taxon>Hemiptera</taxon>
        <taxon>Auchenorrhyncha</taxon>
        <taxon>Fulgoroidea</taxon>
        <taxon>Delphacidae</taxon>
        <taxon>Criomorphinae</taxon>
        <taxon>Laodelphax</taxon>
    </lineage>
</organism>
<gene>
    <name evidence="1" type="ORF">LSTR_LSTR012779</name>
</gene>
<comment type="caution">
    <text evidence="1">The sequence shown here is derived from an EMBL/GenBank/DDBJ whole genome shotgun (WGS) entry which is preliminary data.</text>
</comment>
<accession>A0A482XBT3</accession>
<proteinExistence type="predicted"/>
<evidence type="ECO:0000313" key="2">
    <source>
        <dbReference type="Proteomes" id="UP000291343"/>
    </source>
</evidence>
<dbReference type="AlphaFoldDB" id="A0A482XBT3"/>
<evidence type="ECO:0000313" key="1">
    <source>
        <dbReference type="EMBL" id="RZF43159.1"/>
    </source>
</evidence>
<dbReference type="Proteomes" id="UP000291343">
    <property type="component" value="Unassembled WGS sequence"/>
</dbReference>
<dbReference type="InParanoid" id="A0A482XBT3"/>
<sequence>MNKILKKMGKIEENKGNIEENLAIIVCYDLNFTGNLRDEEQKIWLSNDAAAHRCAGCDWLPAISGDNLPTRQCRVPASSTAANLATPRSAARRPTQVWQHCSALETGC</sequence>
<keyword evidence="2" id="KW-1185">Reference proteome</keyword>
<reference evidence="1 2" key="1">
    <citation type="journal article" date="2017" name="Gigascience">
        <title>Genome sequence of the small brown planthopper, Laodelphax striatellus.</title>
        <authorList>
            <person name="Zhu J."/>
            <person name="Jiang F."/>
            <person name="Wang X."/>
            <person name="Yang P."/>
            <person name="Bao Y."/>
            <person name="Zhao W."/>
            <person name="Wang W."/>
            <person name="Lu H."/>
            <person name="Wang Q."/>
            <person name="Cui N."/>
            <person name="Li J."/>
            <person name="Chen X."/>
            <person name="Luo L."/>
            <person name="Yu J."/>
            <person name="Kang L."/>
            <person name="Cui F."/>
        </authorList>
    </citation>
    <scope>NUCLEOTIDE SEQUENCE [LARGE SCALE GENOMIC DNA]</scope>
    <source>
        <strain evidence="1">Lst14</strain>
    </source>
</reference>